<keyword evidence="1" id="KW-0732">Signal</keyword>
<feature type="signal peptide" evidence="1">
    <location>
        <begin position="1"/>
        <end position="24"/>
    </location>
</feature>
<evidence type="ECO:0008006" key="4">
    <source>
        <dbReference type="Google" id="ProtNLM"/>
    </source>
</evidence>
<name>A0A7N9CW02_MACFA</name>
<reference evidence="2" key="2">
    <citation type="submission" date="2025-08" db="UniProtKB">
        <authorList>
            <consortium name="Ensembl"/>
        </authorList>
    </citation>
    <scope>IDENTIFICATION</scope>
</reference>
<sequence>MYSEVSRVVFWVCFCFCFSEIGSGSVTEAGVQWWDLSSLQPPPPRLKQSSCLSLPSSWDYRHTLSRPANFCIFCRDGILPCCPGWSRTPGLKQSTLLGLSKCWDYRREPPRPAKCNELLMHRVTWVHHRGITLCETSQSRTVAYDPILCIRQPQKHKTIGMETRSVLARTGGGWPRKNS</sequence>
<reference evidence="2 3" key="1">
    <citation type="submission" date="2013-03" db="EMBL/GenBank/DDBJ databases">
        <authorList>
            <person name="Warren W."/>
            <person name="Wilson R.K."/>
        </authorList>
    </citation>
    <scope>NUCLEOTIDE SEQUENCE</scope>
</reference>
<protein>
    <recommendedName>
        <fullName evidence="4">Secreted protein</fullName>
    </recommendedName>
</protein>
<evidence type="ECO:0000313" key="2">
    <source>
        <dbReference type="Ensembl" id="ENSMFAP00000054664.1"/>
    </source>
</evidence>
<dbReference type="Ensembl" id="ENSMFAT00000077772.1">
    <property type="protein sequence ID" value="ENSMFAP00000054664.1"/>
    <property type="gene ID" value="ENSMFAG00000056497.1"/>
</dbReference>
<proteinExistence type="predicted"/>
<keyword evidence="3" id="KW-1185">Reference proteome</keyword>
<evidence type="ECO:0000313" key="3">
    <source>
        <dbReference type="Proteomes" id="UP000233100"/>
    </source>
</evidence>
<feature type="chain" id="PRO_5031527805" description="Secreted protein" evidence="1">
    <location>
        <begin position="25"/>
        <end position="179"/>
    </location>
</feature>
<evidence type="ECO:0000256" key="1">
    <source>
        <dbReference type="SAM" id="SignalP"/>
    </source>
</evidence>
<dbReference type="AlphaFoldDB" id="A0A7N9CW02"/>
<dbReference type="PANTHER" id="PTHR46254">
    <property type="entry name" value="PROTEIN GVQW1-RELATED"/>
    <property type="match status" value="1"/>
</dbReference>
<dbReference type="Proteomes" id="UP000233100">
    <property type="component" value="Chromosome 7"/>
</dbReference>
<reference evidence="2" key="3">
    <citation type="submission" date="2025-09" db="UniProtKB">
        <authorList>
            <consortium name="Ensembl"/>
        </authorList>
    </citation>
    <scope>IDENTIFICATION</scope>
</reference>
<dbReference type="GeneTree" id="ENSGT00940000161627"/>
<accession>A0A7N9CW02</accession>
<dbReference type="PANTHER" id="PTHR46254:SF6">
    <property type="entry name" value="HIGH MOBILITY GROUP AT-HOOK 2"/>
    <property type="match status" value="1"/>
</dbReference>
<organism evidence="2 3">
    <name type="scientific">Macaca fascicularis</name>
    <name type="common">Crab-eating macaque</name>
    <name type="synonym">Cynomolgus monkey</name>
    <dbReference type="NCBI Taxonomy" id="9541"/>
    <lineage>
        <taxon>Eukaryota</taxon>
        <taxon>Metazoa</taxon>
        <taxon>Chordata</taxon>
        <taxon>Craniata</taxon>
        <taxon>Vertebrata</taxon>
        <taxon>Euteleostomi</taxon>
        <taxon>Mammalia</taxon>
        <taxon>Eutheria</taxon>
        <taxon>Euarchontoglires</taxon>
        <taxon>Primates</taxon>
        <taxon>Haplorrhini</taxon>
        <taxon>Catarrhini</taxon>
        <taxon>Cercopithecidae</taxon>
        <taxon>Cercopithecinae</taxon>
        <taxon>Macaca</taxon>
    </lineage>
</organism>